<dbReference type="GO" id="GO:0005730">
    <property type="term" value="C:nucleolus"/>
    <property type="evidence" value="ECO:0007669"/>
    <property type="project" value="UniProtKB-SubCell"/>
</dbReference>
<feature type="compositionally biased region" description="Basic residues" evidence="6">
    <location>
        <begin position="248"/>
        <end position="260"/>
    </location>
</feature>
<feature type="region of interest" description="Disordered" evidence="6">
    <location>
        <begin position="224"/>
        <end position="260"/>
    </location>
</feature>
<evidence type="ECO:0000256" key="1">
    <source>
        <dbReference type="ARBA" id="ARBA00004604"/>
    </source>
</evidence>
<name>A0A4P6XJN1_9ASCO</name>
<keyword evidence="3 5" id="KW-0175">Coiled coil</keyword>
<comment type="subcellular location">
    <subcellularLocation>
        <location evidence="1">Nucleus</location>
        <location evidence="1">Nucleolus</location>
    </subcellularLocation>
</comment>
<dbReference type="InterPro" id="IPR019186">
    <property type="entry name" value="Nucleolar_protein_12"/>
</dbReference>
<feature type="region of interest" description="Disordered" evidence="6">
    <location>
        <begin position="110"/>
        <end position="144"/>
    </location>
</feature>
<dbReference type="AlphaFoldDB" id="A0A4P6XJN1"/>
<evidence type="ECO:0000256" key="3">
    <source>
        <dbReference type="ARBA" id="ARBA00023054"/>
    </source>
</evidence>
<dbReference type="STRING" id="2163413.A0A4P6XJN1"/>
<dbReference type="PANTHER" id="PTHR14577:SF0">
    <property type="entry name" value="NUCLEOLAR PROTEIN 12"/>
    <property type="match status" value="1"/>
</dbReference>
<sequence>MAKEKSQSRSNRDILTGGSKYRNKQAKKYGVEEVVFDKNSRHDFLTGFHKRKVERQKKAKKFHEEQDRLARIEERKQIREQKQKEFESKLEELNEAKNLDVAEILKQEQEEDWKGFEGGEEKSADQNEEAGQDSDDEPVKGILQKRQVYKIDNPESLGDAVVDEETTVTVEALENPNFARVGLSSLDLVAKSNNVNLSKSEEVLEKSIERAKKYAVVCGVAKPEPKQKQKKKKFRYLTKTERRENNRKAKLSKLKSRKKE</sequence>
<feature type="compositionally biased region" description="Acidic residues" evidence="6">
    <location>
        <begin position="126"/>
        <end position="136"/>
    </location>
</feature>
<accession>A0A4P6XJN1</accession>
<dbReference type="Proteomes" id="UP000292447">
    <property type="component" value="Chromosome II"/>
</dbReference>
<dbReference type="PANTHER" id="PTHR14577">
    <property type="entry name" value="NUCLEOLAR PROTEIN 12"/>
    <property type="match status" value="1"/>
</dbReference>
<feature type="region of interest" description="Disordered" evidence="6">
    <location>
        <begin position="1"/>
        <end position="25"/>
    </location>
</feature>
<keyword evidence="4" id="KW-0539">Nucleus</keyword>
<evidence type="ECO:0000256" key="2">
    <source>
        <dbReference type="ARBA" id="ARBA00007175"/>
    </source>
</evidence>
<dbReference type="EMBL" id="CP034457">
    <property type="protein sequence ID" value="QBM86889.1"/>
    <property type="molecule type" value="Genomic_DNA"/>
</dbReference>
<evidence type="ECO:0000256" key="4">
    <source>
        <dbReference type="ARBA" id="ARBA00023242"/>
    </source>
</evidence>
<evidence type="ECO:0000256" key="6">
    <source>
        <dbReference type="SAM" id="MobiDB-lite"/>
    </source>
</evidence>
<evidence type="ECO:0000313" key="8">
    <source>
        <dbReference type="Proteomes" id="UP000292447"/>
    </source>
</evidence>
<comment type="similarity">
    <text evidence="2">Belongs to the RRP17 family.</text>
</comment>
<protein>
    <submittedName>
        <fullName evidence="7">Ribosomal RNA-processing protein 17</fullName>
    </submittedName>
</protein>
<dbReference type="GO" id="GO:0019843">
    <property type="term" value="F:rRNA binding"/>
    <property type="evidence" value="ECO:0007669"/>
    <property type="project" value="TreeGrafter"/>
</dbReference>
<feature type="compositionally biased region" description="Basic and acidic residues" evidence="6">
    <location>
        <begin position="110"/>
        <end position="125"/>
    </location>
</feature>
<gene>
    <name evidence="7" type="primary">MPUL0B00800</name>
    <name evidence="7" type="ORF">METSCH_B00800</name>
</gene>
<evidence type="ECO:0000256" key="5">
    <source>
        <dbReference type="SAM" id="Coils"/>
    </source>
</evidence>
<feature type="compositionally biased region" description="Basic and acidic residues" evidence="6">
    <location>
        <begin position="238"/>
        <end position="247"/>
    </location>
</feature>
<reference evidence="8" key="1">
    <citation type="submission" date="2019-03" db="EMBL/GenBank/DDBJ databases">
        <title>Snf2 controls pulcherriminic acid biosynthesis and connects pigmentation and antifungal activity of the yeast Metschnikowia pulcherrima.</title>
        <authorList>
            <person name="Gore-Lloyd D."/>
            <person name="Sumann I."/>
            <person name="Brachmann A.O."/>
            <person name="Schneeberger K."/>
            <person name="Ortiz-Merino R.A."/>
            <person name="Moreno-Beltran M."/>
            <person name="Schlaefli M."/>
            <person name="Kirner P."/>
            <person name="Santos Kron A."/>
            <person name="Wolfe K.H."/>
            <person name="Piel J."/>
            <person name="Ahrens C.H."/>
            <person name="Henk D."/>
            <person name="Freimoser F.M."/>
        </authorList>
    </citation>
    <scope>NUCLEOTIDE SEQUENCE [LARGE SCALE GENOMIC DNA]</scope>
    <source>
        <strain evidence="8">APC 1.2</strain>
    </source>
</reference>
<organism evidence="7 8">
    <name type="scientific">Metschnikowia aff. pulcherrima</name>
    <dbReference type="NCBI Taxonomy" id="2163413"/>
    <lineage>
        <taxon>Eukaryota</taxon>
        <taxon>Fungi</taxon>
        <taxon>Dikarya</taxon>
        <taxon>Ascomycota</taxon>
        <taxon>Saccharomycotina</taxon>
        <taxon>Pichiomycetes</taxon>
        <taxon>Metschnikowiaceae</taxon>
        <taxon>Metschnikowia</taxon>
    </lineage>
</organism>
<evidence type="ECO:0000313" key="7">
    <source>
        <dbReference type="EMBL" id="QBM86889.1"/>
    </source>
</evidence>
<dbReference type="Pfam" id="PF09805">
    <property type="entry name" value="Nop25"/>
    <property type="match status" value="1"/>
</dbReference>
<keyword evidence="8" id="KW-1185">Reference proteome</keyword>
<feature type="compositionally biased region" description="Basic and acidic residues" evidence="6">
    <location>
        <begin position="1"/>
        <end position="12"/>
    </location>
</feature>
<proteinExistence type="inferred from homology"/>
<feature type="coiled-coil region" evidence="5">
    <location>
        <begin position="55"/>
        <end position="110"/>
    </location>
</feature>